<gene>
    <name evidence="8" type="ORF">HK103_003187</name>
</gene>
<dbReference type="PANTHER" id="PTHR11802:SF113">
    <property type="entry name" value="SERINE CARBOXYPEPTIDASE CTSA-4.1"/>
    <property type="match status" value="1"/>
</dbReference>
<keyword evidence="5 7" id="KW-0378">Hydrolase</keyword>
<dbReference type="GO" id="GO:0000324">
    <property type="term" value="C:fungal-type vacuole"/>
    <property type="evidence" value="ECO:0007669"/>
    <property type="project" value="TreeGrafter"/>
</dbReference>
<reference evidence="8" key="1">
    <citation type="submission" date="2020-05" db="EMBL/GenBank/DDBJ databases">
        <title>Phylogenomic resolution of chytrid fungi.</title>
        <authorList>
            <person name="Stajich J.E."/>
            <person name="Amses K."/>
            <person name="Simmons R."/>
            <person name="Seto K."/>
            <person name="Myers J."/>
            <person name="Bonds A."/>
            <person name="Quandt C.A."/>
            <person name="Barry K."/>
            <person name="Liu P."/>
            <person name="Grigoriev I."/>
            <person name="Longcore J.E."/>
            <person name="James T.Y."/>
        </authorList>
    </citation>
    <scope>NUCLEOTIDE SEQUENCE</scope>
    <source>
        <strain evidence="8">PLAUS21</strain>
    </source>
</reference>
<comment type="similarity">
    <text evidence="1 7">Belongs to the peptidase S10 family.</text>
</comment>
<evidence type="ECO:0000313" key="8">
    <source>
        <dbReference type="EMBL" id="KAJ3250740.1"/>
    </source>
</evidence>
<dbReference type="InterPro" id="IPR001563">
    <property type="entry name" value="Peptidase_S10"/>
</dbReference>
<dbReference type="PRINTS" id="PR00724">
    <property type="entry name" value="CRBOXYPTASEC"/>
</dbReference>
<dbReference type="InterPro" id="IPR029058">
    <property type="entry name" value="AB_hydrolase_fold"/>
</dbReference>
<comment type="caution">
    <text evidence="8">The sequence shown here is derived from an EMBL/GenBank/DDBJ whole genome shotgun (WGS) entry which is preliminary data.</text>
</comment>
<dbReference type="PANTHER" id="PTHR11802">
    <property type="entry name" value="SERINE PROTEASE FAMILY S10 SERINE CARBOXYPEPTIDASE"/>
    <property type="match status" value="1"/>
</dbReference>
<sequence length="486" mass="55587">MKLQGPLLIASALGSNLLNFQNAQEKVLEFGSEFSKLTHQFISKPSLHGDQNWNVFSHVNYPGYQLRVKVNGKLCDPNVRQYSGYLDTADDKHFYFWFFESRDKPSEDPVIMWLNGGPGCSSFTGLLVELGPCTVNADRFSTTLNPYSWNEKANIFFLDQPVNVGFSYSDSHRIDTTVSAAEDVHTFLQLFFDAFPTYAKLDFHITGESYAGHYIPAIAKSIQDHKHAIKQKLEEGLLINLQTLAIGNGITDPLVQYKYFPDMAEDTKYGPILSKQIVEKMRFGWPVCEQMIKFCYEYTDKEICKPAATFCYDLMKQDYDNAHLNPYDVRLPPDDHSTDERDIRMHEWLNNPEIQRQLGVEKAHVGCSDEVGRDFEKNGDTMHPIVKGIPSLLEDGIKILIYAGDADWTCNWIGNKAWTLALPWHGQEGFNNATDIFWESEITKKIAGEYRQFENFSFLRVYESSHFVPTDQVIIINIAGTFSRVH</sequence>
<dbReference type="Proteomes" id="UP001210925">
    <property type="component" value="Unassembled WGS sequence"/>
</dbReference>
<accession>A0AAD5U8V5</accession>
<dbReference type="Gene3D" id="3.40.50.1820">
    <property type="entry name" value="alpha/beta hydrolase"/>
    <property type="match status" value="1"/>
</dbReference>
<dbReference type="EC" id="3.4.16.-" evidence="7"/>
<dbReference type="PROSITE" id="PS00131">
    <property type="entry name" value="CARBOXYPEPT_SER_SER"/>
    <property type="match status" value="1"/>
</dbReference>
<keyword evidence="2 7" id="KW-0121">Carboxypeptidase</keyword>
<dbReference type="Pfam" id="PF00450">
    <property type="entry name" value="Peptidase_S10"/>
    <property type="match status" value="1"/>
</dbReference>
<evidence type="ECO:0000256" key="5">
    <source>
        <dbReference type="ARBA" id="ARBA00022801"/>
    </source>
</evidence>
<keyword evidence="3 7" id="KW-0645">Protease</keyword>
<dbReference type="InterPro" id="IPR018202">
    <property type="entry name" value="Ser_caboxypep_ser_AS"/>
</dbReference>
<dbReference type="Gene3D" id="1.10.287.410">
    <property type="match status" value="1"/>
</dbReference>
<keyword evidence="9" id="KW-1185">Reference proteome</keyword>
<dbReference type="SUPFAM" id="SSF53474">
    <property type="entry name" value="alpha/beta-Hydrolases"/>
    <property type="match status" value="1"/>
</dbReference>
<keyword evidence="4" id="KW-0732">Signal</keyword>
<evidence type="ECO:0000313" key="9">
    <source>
        <dbReference type="Proteomes" id="UP001210925"/>
    </source>
</evidence>
<name>A0AAD5U8V5_9FUNG</name>
<evidence type="ECO:0000256" key="1">
    <source>
        <dbReference type="ARBA" id="ARBA00009431"/>
    </source>
</evidence>
<dbReference type="GO" id="GO:0004185">
    <property type="term" value="F:serine-type carboxypeptidase activity"/>
    <property type="evidence" value="ECO:0007669"/>
    <property type="project" value="UniProtKB-UniRule"/>
</dbReference>
<organism evidence="8 9">
    <name type="scientific">Boothiomyces macroporosus</name>
    <dbReference type="NCBI Taxonomy" id="261099"/>
    <lineage>
        <taxon>Eukaryota</taxon>
        <taxon>Fungi</taxon>
        <taxon>Fungi incertae sedis</taxon>
        <taxon>Chytridiomycota</taxon>
        <taxon>Chytridiomycota incertae sedis</taxon>
        <taxon>Chytridiomycetes</taxon>
        <taxon>Rhizophydiales</taxon>
        <taxon>Terramycetaceae</taxon>
        <taxon>Boothiomyces</taxon>
    </lineage>
</organism>
<proteinExistence type="inferred from homology"/>
<evidence type="ECO:0000256" key="2">
    <source>
        <dbReference type="ARBA" id="ARBA00022645"/>
    </source>
</evidence>
<evidence type="ECO:0000256" key="3">
    <source>
        <dbReference type="ARBA" id="ARBA00022670"/>
    </source>
</evidence>
<evidence type="ECO:0000256" key="4">
    <source>
        <dbReference type="ARBA" id="ARBA00022729"/>
    </source>
</evidence>
<dbReference type="AlphaFoldDB" id="A0AAD5U8V5"/>
<protein>
    <recommendedName>
        <fullName evidence="7">Carboxypeptidase</fullName>
        <ecNumber evidence="7">3.4.16.-</ecNumber>
    </recommendedName>
</protein>
<evidence type="ECO:0000256" key="6">
    <source>
        <dbReference type="ARBA" id="ARBA00023180"/>
    </source>
</evidence>
<keyword evidence="6" id="KW-0325">Glycoprotein</keyword>
<evidence type="ECO:0000256" key="7">
    <source>
        <dbReference type="RuleBase" id="RU361156"/>
    </source>
</evidence>
<dbReference type="GO" id="GO:0006508">
    <property type="term" value="P:proteolysis"/>
    <property type="evidence" value="ECO:0007669"/>
    <property type="project" value="UniProtKB-KW"/>
</dbReference>
<dbReference type="EMBL" id="JADGKB010000227">
    <property type="protein sequence ID" value="KAJ3250740.1"/>
    <property type="molecule type" value="Genomic_DNA"/>
</dbReference>